<proteinExistence type="predicted"/>
<dbReference type="Gene3D" id="3.40.430.10">
    <property type="entry name" value="Dihydrofolate Reductase, subunit A"/>
    <property type="match status" value="1"/>
</dbReference>
<dbReference type="Proteomes" id="UP000230886">
    <property type="component" value="Unassembled WGS sequence"/>
</dbReference>
<evidence type="ECO:0000313" key="6">
    <source>
        <dbReference type="Proteomes" id="UP000230886"/>
    </source>
</evidence>
<dbReference type="GO" id="GO:0008703">
    <property type="term" value="F:5-amino-6-(5-phosphoribosylamino)uracil reductase activity"/>
    <property type="evidence" value="ECO:0007669"/>
    <property type="project" value="InterPro"/>
</dbReference>
<evidence type="ECO:0000256" key="2">
    <source>
        <dbReference type="ARBA" id="ARBA00022857"/>
    </source>
</evidence>
<dbReference type="AlphaFoldDB" id="A0A2A5J9R7"/>
<dbReference type="RefSeq" id="WP_019748276.1">
    <property type="nucleotide sequence ID" value="NZ_NOVD01000009.1"/>
</dbReference>
<dbReference type="PANTHER" id="PTHR38011:SF7">
    <property type="entry name" value="2,5-DIAMINO-6-RIBOSYLAMINO-4(3H)-PYRIMIDINONE 5'-PHOSPHATE REDUCTASE"/>
    <property type="match status" value="1"/>
</dbReference>
<dbReference type="GO" id="GO:0009231">
    <property type="term" value="P:riboflavin biosynthetic process"/>
    <property type="evidence" value="ECO:0007669"/>
    <property type="project" value="InterPro"/>
</dbReference>
<protein>
    <submittedName>
        <fullName evidence="5">Pyrimidine reductase family protein</fullName>
    </submittedName>
</protein>
<dbReference type="InterPro" id="IPR002734">
    <property type="entry name" value="RibDG_C"/>
</dbReference>
<reference evidence="5 6" key="1">
    <citation type="submission" date="2017-07" db="EMBL/GenBank/DDBJ databases">
        <title>Draft sequence of Rhodococcus enclensis 23b-28.</title>
        <authorList>
            <person name="Besaury L."/>
            <person name="Sancelme M."/>
            <person name="Amato P."/>
            <person name="Lallement A."/>
            <person name="Delort A.-M."/>
        </authorList>
    </citation>
    <scope>NUCLEOTIDE SEQUENCE [LARGE SCALE GENOMIC DNA]</scope>
    <source>
        <strain evidence="5 6">23b-28</strain>
    </source>
</reference>
<evidence type="ECO:0000259" key="4">
    <source>
        <dbReference type="Pfam" id="PF01872"/>
    </source>
</evidence>
<dbReference type="InterPro" id="IPR024072">
    <property type="entry name" value="DHFR-like_dom_sf"/>
</dbReference>
<keyword evidence="3" id="KW-0560">Oxidoreductase</keyword>
<dbReference type="Pfam" id="PF01872">
    <property type="entry name" value="RibD_C"/>
    <property type="match status" value="1"/>
</dbReference>
<dbReference type="SUPFAM" id="SSF53597">
    <property type="entry name" value="Dihydrofolate reductase-like"/>
    <property type="match status" value="1"/>
</dbReference>
<comment type="caution">
    <text evidence="5">The sequence shown here is derived from an EMBL/GenBank/DDBJ whole genome shotgun (WGS) entry which is preliminary data.</text>
</comment>
<keyword evidence="2" id="KW-0521">NADP</keyword>
<name>A0A2A5J9R7_RHOSG</name>
<dbReference type="PANTHER" id="PTHR38011">
    <property type="entry name" value="DIHYDROFOLATE REDUCTASE FAMILY PROTEIN (AFU_ORTHOLOGUE AFUA_8G06820)"/>
    <property type="match status" value="1"/>
</dbReference>
<dbReference type="InterPro" id="IPR050765">
    <property type="entry name" value="Riboflavin_Biosynth_HTPR"/>
</dbReference>
<comment type="pathway">
    <text evidence="1">Cofactor biosynthesis; riboflavin biosynthesis.</text>
</comment>
<evidence type="ECO:0000256" key="3">
    <source>
        <dbReference type="ARBA" id="ARBA00023002"/>
    </source>
</evidence>
<organism evidence="5 6">
    <name type="scientific">Rhodococcus qingshengii</name>
    <dbReference type="NCBI Taxonomy" id="334542"/>
    <lineage>
        <taxon>Bacteria</taxon>
        <taxon>Bacillati</taxon>
        <taxon>Actinomycetota</taxon>
        <taxon>Actinomycetes</taxon>
        <taxon>Mycobacteriales</taxon>
        <taxon>Nocardiaceae</taxon>
        <taxon>Rhodococcus</taxon>
        <taxon>Rhodococcus erythropolis group</taxon>
    </lineage>
</organism>
<evidence type="ECO:0000256" key="1">
    <source>
        <dbReference type="ARBA" id="ARBA00005104"/>
    </source>
</evidence>
<dbReference type="EMBL" id="NOVD01000009">
    <property type="protein sequence ID" value="PCK26338.1"/>
    <property type="molecule type" value="Genomic_DNA"/>
</dbReference>
<sequence length="249" mass="26280">MDIATYFTPGHEDELRGLYAYPENLSQPWMRVNFVSSIDGCVSVDGVSHGLGTPADKSVFGILRELCDVVVVGAGTARAENYGGVQISDAARARRKAGGLAPVPPILVVSAHASIDPESRLLRDTEIPPILVVGSAADSAAISALRSAGAQVEVTDSPNVSSGDIDRALSARKLRRALCEGGPSLFGQLIEDNAVDELCITTSPQLVGSKVGRISLSPNAMPTSMRPAHILGDSDGTILTRWVRQQPRR</sequence>
<accession>A0A2A5J9R7</accession>
<feature type="domain" description="Bacterial bifunctional deaminase-reductase C-terminal" evidence="4">
    <location>
        <begin position="28"/>
        <end position="238"/>
    </location>
</feature>
<evidence type="ECO:0000313" key="5">
    <source>
        <dbReference type="EMBL" id="PCK26338.1"/>
    </source>
</evidence>
<gene>
    <name evidence="5" type="ORF">CHR55_15290</name>
</gene>